<reference evidence="4" key="1">
    <citation type="journal article" date="2014" name="Int. J. Syst. Evol. Microbiol.">
        <title>Complete genome sequence of Corynebacterium casei LMG S-19264T (=DSM 44701T), isolated from a smear-ripened cheese.</title>
        <authorList>
            <consortium name="US DOE Joint Genome Institute (JGI-PGF)"/>
            <person name="Walter F."/>
            <person name="Albersmeier A."/>
            <person name="Kalinowski J."/>
            <person name="Ruckert C."/>
        </authorList>
    </citation>
    <scope>NUCLEOTIDE SEQUENCE</scope>
    <source>
        <strain evidence="4">NBRC 101628</strain>
    </source>
</reference>
<sequence>MKSLALTAKGDALLAEVATTLSNSPFGKPTLVLAQPHISHISKALSDAFTTLDISEGLSPEAGLGDSIAATVASVRTDTTHALLVLGDQIGLTNDDYRGLWHAFNASPEKIHCAISDAGLSPPVIFPRAYFDQLRQLSGERGAKALLNQLPEAVQPFAMASAAIDIDTPAQLARWNQQHSVSQKEGVSHDQLNH</sequence>
<gene>
    <name evidence="4" type="ORF">GCM10007895_20030</name>
</gene>
<dbReference type="EMBL" id="BSNC01000005">
    <property type="protein sequence ID" value="GLP96697.1"/>
    <property type="molecule type" value="Genomic_DNA"/>
</dbReference>
<name>A0AA37RXZ9_9GAMM</name>
<evidence type="ECO:0000256" key="2">
    <source>
        <dbReference type="SAM" id="MobiDB-lite"/>
    </source>
</evidence>
<evidence type="ECO:0000256" key="1">
    <source>
        <dbReference type="ARBA" id="ARBA00022842"/>
    </source>
</evidence>
<dbReference type="PANTHER" id="PTHR43777">
    <property type="entry name" value="MOLYBDENUM COFACTOR CYTIDYLYLTRANSFERASE"/>
    <property type="match status" value="1"/>
</dbReference>
<feature type="compositionally biased region" description="Polar residues" evidence="2">
    <location>
        <begin position="175"/>
        <end position="185"/>
    </location>
</feature>
<dbReference type="Pfam" id="PF12804">
    <property type="entry name" value="NTP_transf_3"/>
    <property type="match status" value="1"/>
</dbReference>
<protein>
    <recommendedName>
        <fullName evidence="3">MobA-like NTP transferase domain-containing protein</fullName>
    </recommendedName>
</protein>
<comment type="caution">
    <text evidence="4">The sequence shown here is derived from an EMBL/GenBank/DDBJ whole genome shotgun (WGS) entry which is preliminary data.</text>
</comment>
<dbReference type="SUPFAM" id="SSF53448">
    <property type="entry name" value="Nucleotide-diphospho-sugar transferases"/>
    <property type="match status" value="1"/>
</dbReference>
<dbReference type="Proteomes" id="UP001161422">
    <property type="component" value="Unassembled WGS sequence"/>
</dbReference>
<evidence type="ECO:0000313" key="5">
    <source>
        <dbReference type="Proteomes" id="UP001161422"/>
    </source>
</evidence>
<keyword evidence="5" id="KW-1185">Reference proteome</keyword>
<keyword evidence="1" id="KW-0460">Magnesium</keyword>
<dbReference type="Gene3D" id="3.90.550.10">
    <property type="entry name" value="Spore Coat Polysaccharide Biosynthesis Protein SpsA, Chain A"/>
    <property type="match status" value="1"/>
</dbReference>
<accession>A0AA37RXZ9</accession>
<organism evidence="4 5">
    <name type="scientific">Paraferrimonas sedimenticola</name>
    <dbReference type="NCBI Taxonomy" id="375674"/>
    <lineage>
        <taxon>Bacteria</taxon>
        <taxon>Pseudomonadati</taxon>
        <taxon>Pseudomonadota</taxon>
        <taxon>Gammaproteobacteria</taxon>
        <taxon>Alteromonadales</taxon>
        <taxon>Ferrimonadaceae</taxon>
        <taxon>Paraferrimonas</taxon>
    </lineage>
</organism>
<dbReference type="InterPro" id="IPR025877">
    <property type="entry name" value="MobA-like_NTP_Trfase"/>
</dbReference>
<evidence type="ECO:0000313" key="4">
    <source>
        <dbReference type="EMBL" id="GLP96697.1"/>
    </source>
</evidence>
<evidence type="ECO:0000259" key="3">
    <source>
        <dbReference type="Pfam" id="PF12804"/>
    </source>
</evidence>
<reference evidence="4" key="2">
    <citation type="submission" date="2023-01" db="EMBL/GenBank/DDBJ databases">
        <title>Draft genome sequence of Paraferrimonas sedimenticola strain NBRC 101628.</title>
        <authorList>
            <person name="Sun Q."/>
            <person name="Mori K."/>
        </authorList>
    </citation>
    <scope>NUCLEOTIDE SEQUENCE</scope>
    <source>
        <strain evidence="4">NBRC 101628</strain>
    </source>
</reference>
<dbReference type="AlphaFoldDB" id="A0AA37RXZ9"/>
<dbReference type="PANTHER" id="PTHR43777:SF1">
    <property type="entry name" value="MOLYBDENUM COFACTOR CYTIDYLYLTRANSFERASE"/>
    <property type="match status" value="1"/>
</dbReference>
<dbReference type="GO" id="GO:0016779">
    <property type="term" value="F:nucleotidyltransferase activity"/>
    <property type="evidence" value="ECO:0007669"/>
    <property type="project" value="UniProtKB-ARBA"/>
</dbReference>
<dbReference type="InterPro" id="IPR029044">
    <property type="entry name" value="Nucleotide-diphossugar_trans"/>
</dbReference>
<feature type="domain" description="MobA-like NTP transferase" evidence="3">
    <location>
        <begin position="6"/>
        <end position="150"/>
    </location>
</feature>
<proteinExistence type="predicted"/>
<feature type="region of interest" description="Disordered" evidence="2">
    <location>
        <begin position="175"/>
        <end position="194"/>
    </location>
</feature>